<keyword evidence="7" id="KW-1185">Reference proteome</keyword>
<dbReference type="AlphaFoldDB" id="A0AAV7K3K1"/>
<keyword evidence="3 5" id="KW-1133">Transmembrane helix</keyword>
<feature type="transmembrane region" description="Helical" evidence="5">
    <location>
        <begin position="209"/>
        <end position="230"/>
    </location>
</feature>
<sequence length="247" mass="26783">MSATYQDEDSLKALMPIDPIPPPPIATFYSEKAERQGLKRIKGFSLVSGVWLLSTFFLVIGHAISLGFPHWIAQTEAVLSPNPAKVGIVGLEYTPNDILQYISYLSLDGADLASTDVPGAFTATAVLYCTGSAVLFLSGIFIIIGMLIPKIRALNNFSIFAISYVLQLISLITLIVGLIVYPIGFGNTFVTQFCFTSTPFNTGTCIIDWAYILGMVFTAATSFLPPLAIFSMNVVDDLPFICAKPNF</sequence>
<evidence type="ECO:0000256" key="1">
    <source>
        <dbReference type="ARBA" id="ARBA00004141"/>
    </source>
</evidence>
<comment type="subcellular location">
    <subcellularLocation>
        <location evidence="1">Membrane</location>
        <topology evidence="1">Multi-pass membrane protein</topology>
    </subcellularLocation>
</comment>
<keyword evidence="4 5" id="KW-0472">Membrane</keyword>
<protein>
    <submittedName>
        <fullName evidence="6">Lipoma HMGIC fusion partner-like 3 protein</fullName>
    </submittedName>
</protein>
<evidence type="ECO:0000256" key="4">
    <source>
        <dbReference type="ARBA" id="ARBA00023136"/>
    </source>
</evidence>
<organism evidence="6 7">
    <name type="scientific">Oopsacas minuta</name>
    <dbReference type="NCBI Taxonomy" id="111878"/>
    <lineage>
        <taxon>Eukaryota</taxon>
        <taxon>Metazoa</taxon>
        <taxon>Porifera</taxon>
        <taxon>Hexactinellida</taxon>
        <taxon>Hexasterophora</taxon>
        <taxon>Lyssacinosida</taxon>
        <taxon>Leucopsacidae</taxon>
        <taxon>Oopsacas</taxon>
    </lineage>
</organism>
<name>A0AAV7K3K1_9METZ</name>
<accession>A0AAV7K3K1</accession>
<dbReference type="GO" id="GO:0016020">
    <property type="term" value="C:membrane"/>
    <property type="evidence" value="ECO:0007669"/>
    <property type="project" value="UniProtKB-SubCell"/>
</dbReference>
<feature type="transmembrane region" description="Helical" evidence="5">
    <location>
        <begin position="125"/>
        <end position="148"/>
    </location>
</feature>
<proteinExistence type="predicted"/>
<dbReference type="Pfam" id="PF10242">
    <property type="entry name" value="L_HMGIC_fpl"/>
    <property type="match status" value="1"/>
</dbReference>
<dbReference type="InterPro" id="IPR019372">
    <property type="entry name" value="LHFPL"/>
</dbReference>
<evidence type="ECO:0000313" key="6">
    <source>
        <dbReference type="EMBL" id="KAI6655150.1"/>
    </source>
</evidence>
<evidence type="ECO:0000256" key="3">
    <source>
        <dbReference type="ARBA" id="ARBA00022989"/>
    </source>
</evidence>
<reference evidence="6 7" key="1">
    <citation type="journal article" date="2023" name="BMC Biol.">
        <title>The compact genome of the sponge Oopsacas minuta (Hexactinellida) is lacking key metazoan core genes.</title>
        <authorList>
            <person name="Santini S."/>
            <person name="Schenkelaars Q."/>
            <person name="Jourda C."/>
            <person name="Duchesne M."/>
            <person name="Belahbib H."/>
            <person name="Rocher C."/>
            <person name="Selva M."/>
            <person name="Riesgo A."/>
            <person name="Vervoort M."/>
            <person name="Leys S.P."/>
            <person name="Kodjabachian L."/>
            <person name="Le Bivic A."/>
            <person name="Borchiellini C."/>
            <person name="Claverie J.M."/>
            <person name="Renard E."/>
        </authorList>
    </citation>
    <scope>NUCLEOTIDE SEQUENCE [LARGE SCALE GENOMIC DNA]</scope>
    <source>
        <strain evidence="6">SPO-2</strain>
    </source>
</reference>
<dbReference type="Proteomes" id="UP001165289">
    <property type="component" value="Unassembled WGS sequence"/>
</dbReference>
<gene>
    <name evidence="6" type="ORF">LOD99_2439</name>
</gene>
<dbReference type="EMBL" id="JAKMXF010000210">
    <property type="protein sequence ID" value="KAI6655150.1"/>
    <property type="molecule type" value="Genomic_DNA"/>
</dbReference>
<evidence type="ECO:0000313" key="7">
    <source>
        <dbReference type="Proteomes" id="UP001165289"/>
    </source>
</evidence>
<dbReference type="PANTHER" id="PTHR12489:SF22">
    <property type="entry name" value="SI:DKEY-35M8.1"/>
    <property type="match status" value="1"/>
</dbReference>
<evidence type="ECO:0000256" key="5">
    <source>
        <dbReference type="SAM" id="Phobius"/>
    </source>
</evidence>
<feature type="transmembrane region" description="Helical" evidence="5">
    <location>
        <begin position="160"/>
        <end position="183"/>
    </location>
</feature>
<evidence type="ECO:0000256" key="2">
    <source>
        <dbReference type="ARBA" id="ARBA00022692"/>
    </source>
</evidence>
<comment type="caution">
    <text evidence="6">The sequence shown here is derived from an EMBL/GenBank/DDBJ whole genome shotgun (WGS) entry which is preliminary data.</text>
</comment>
<dbReference type="PANTHER" id="PTHR12489">
    <property type="entry name" value="LIPOMA HMGIC FUSION PARTNER-LIKE PROTEIN"/>
    <property type="match status" value="1"/>
</dbReference>
<keyword evidence="2 5" id="KW-0812">Transmembrane</keyword>
<feature type="transmembrane region" description="Helical" evidence="5">
    <location>
        <begin position="44"/>
        <end position="64"/>
    </location>
</feature>